<feature type="transmembrane region" description="Helical" evidence="7">
    <location>
        <begin position="34"/>
        <end position="55"/>
    </location>
</feature>
<comment type="caution">
    <text evidence="9">The sequence shown here is derived from an EMBL/GenBank/DDBJ whole genome shotgun (WGS) entry which is preliminary data.</text>
</comment>
<keyword evidence="7" id="KW-0645">Protease</keyword>
<feature type="domain" description="Peptidase S26" evidence="8">
    <location>
        <begin position="43"/>
        <end position="192"/>
    </location>
</feature>
<feature type="active site" evidence="6">
    <location>
        <position position="68"/>
    </location>
</feature>
<dbReference type="GO" id="GO:0009003">
    <property type="term" value="F:signal peptidase activity"/>
    <property type="evidence" value="ECO:0007669"/>
    <property type="project" value="UniProtKB-EC"/>
</dbReference>
<dbReference type="NCBIfam" id="TIGR02227">
    <property type="entry name" value="sigpep_I_bact"/>
    <property type="match status" value="1"/>
</dbReference>
<sequence length="205" mass="22763">MKVIPNKRAFIKPEPTSKTLDFRRNRKKRDYHKILHGLILALEIAAVTLLAYIIIESFATQVIMTEESMEPQVGVSDSLLIDKVSYRIHSPKAGDVVAFLPYGDLSGRYSIKRVIATPGQKVVIKSGIVYVNNKAYTAPVETTAINDAGLASNTITLGKDEYFVLGDNRDVSEDSRYQNVGNVLGSQIKGKIWFDVSRKNFGVVD</sequence>
<keyword evidence="10" id="KW-1185">Reference proteome</keyword>
<dbReference type="InterPro" id="IPR019533">
    <property type="entry name" value="Peptidase_S26"/>
</dbReference>
<evidence type="ECO:0000313" key="9">
    <source>
        <dbReference type="EMBL" id="MQN00571.1"/>
    </source>
</evidence>
<dbReference type="PANTHER" id="PTHR43390">
    <property type="entry name" value="SIGNAL PEPTIDASE I"/>
    <property type="match status" value="1"/>
</dbReference>
<dbReference type="GO" id="GO:0006465">
    <property type="term" value="P:signal peptide processing"/>
    <property type="evidence" value="ECO:0007669"/>
    <property type="project" value="InterPro"/>
</dbReference>
<dbReference type="PROSITE" id="PS00760">
    <property type="entry name" value="SPASE_I_2"/>
    <property type="match status" value="1"/>
</dbReference>
<keyword evidence="7" id="KW-0812">Transmembrane</keyword>
<evidence type="ECO:0000256" key="6">
    <source>
        <dbReference type="PIRSR" id="PIRSR600223-1"/>
    </source>
</evidence>
<name>A0A6N7IWD5_9FIRM</name>
<dbReference type="SUPFAM" id="SSF51306">
    <property type="entry name" value="LexA/Signal peptidase"/>
    <property type="match status" value="1"/>
</dbReference>
<dbReference type="PRINTS" id="PR00727">
    <property type="entry name" value="LEADERPTASE"/>
</dbReference>
<dbReference type="PROSITE" id="PS00761">
    <property type="entry name" value="SPASE_I_3"/>
    <property type="match status" value="1"/>
</dbReference>
<comment type="subcellular location">
    <subcellularLocation>
        <location evidence="2">Cell membrane</location>
        <topology evidence="2">Single-pass type II membrane protein</topology>
    </subcellularLocation>
    <subcellularLocation>
        <location evidence="7">Membrane</location>
        <topology evidence="7">Single-pass type II membrane protein</topology>
    </subcellularLocation>
</comment>
<gene>
    <name evidence="9" type="primary">lepB</name>
    <name evidence="9" type="ORF">FRC54_01015</name>
</gene>
<dbReference type="Pfam" id="PF10502">
    <property type="entry name" value="Peptidase_S26"/>
    <property type="match status" value="1"/>
</dbReference>
<dbReference type="InterPro" id="IPR000223">
    <property type="entry name" value="Pept_S26A_signal_pept_1"/>
</dbReference>
<dbReference type="GO" id="GO:0004252">
    <property type="term" value="F:serine-type endopeptidase activity"/>
    <property type="evidence" value="ECO:0007669"/>
    <property type="project" value="InterPro"/>
</dbReference>
<comment type="catalytic activity">
    <reaction evidence="1 7">
        <text>Cleavage of hydrophobic, N-terminal signal or leader sequences from secreted and periplasmic proteins.</text>
        <dbReference type="EC" id="3.4.21.89"/>
    </reaction>
</comment>
<proteinExistence type="inferred from homology"/>
<evidence type="ECO:0000256" key="4">
    <source>
        <dbReference type="ARBA" id="ARBA00013208"/>
    </source>
</evidence>
<dbReference type="Gene3D" id="2.10.109.10">
    <property type="entry name" value="Umud Fragment, subunit A"/>
    <property type="match status" value="1"/>
</dbReference>
<dbReference type="PANTHER" id="PTHR43390:SF1">
    <property type="entry name" value="CHLOROPLAST PROCESSING PEPTIDASE"/>
    <property type="match status" value="1"/>
</dbReference>
<evidence type="ECO:0000256" key="5">
    <source>
        <dbReference type="ARBA" id="ARBA00022801"/>
    </source>
</evidence>
<dbReference type="GO" id="GO:0005886">
    <property type="term" value="C:plasma membrane"/>
    <property type="evidence" value="ECO:0007669"/>
    <property type="project" value="UniProtKB-SubCell"/>
</dbReference>
<evidence type="ECO:0000256" key="2">
    <source>
        <dbReference type="ARBA" id="ARBA00004401"/>
    </source>
</evidence>
<evidence type="ECO:0000256" key="7">
    <source>
        <dbReference type="RuleBase" id="RU362042"/>
    </source>
</evidence>
<dbReference type="InterPro" id="IPR019758">
    <property type="entry name" value="Pept_S26A_signal_pept_1_CS"/>
</dbReference>
<reference evidence="9" key="1">
    <citation type="journal article" date="2020" name="Appl. Environ. Microbiol.">
        <title>Medium-Chain Fatty Acid Synthesis by 'Candidatus Weimeria bifida' gen. nov., sp. nov., and 'Candidatus Pseudoramibacter fermentans' sp. nov.</title>
        <authorList>
            <person name="Scarborough M.J."/>
            <person name="Myers K.S."/>
            <person name="Donohue T.J."/>
            <person name="Noguera D.R."/>
        </authorList>
    </citation>
    <scope>NUCLEOTIDE SEQUENCE</scope>
    <source>
        <strain evidence="9">LCO1.1</strain>
    </source>
</reference>
<dbReference type="CDD" id="cd06530">
    <property type="entry name" value="S26_SPase_I"/>
    <property type="match status" value="1"/>
</dbReference>
<protein>
    <recommendedName>
        <fullName evidence="4 7">Signal peptidase I</fullName>
        <ecNumber evidence="4 7">3.4.21.89</ecNumber>
    </recommendedName>
</protein>
<dbReference type="EMBL" id="VOGC01000002">
    <property type="protein sequence ID" value="MQN00571.1"/>
    <property type="molecule type" value="Genomic_DNA"/>
</dbReference>
<dbReference type="EC" id="3.4.21.89" evidence="4 7"/>
<dbReference type="AlphaFoldDB" id="A0A6N7IWD5"/>
<evidence type="ECO:0000256" key="1">
    <source>
        <dbReference type="ARBA" id="ARBA00000677"/>
    </source>
</evidence>
<evidence type="ECO:0000256" key="3">
    <source>
        <dbReference type="ARBA" id="ARBA00009370"/>
    </source>
</evidence>
<dbReference type="Proteomes" id="UP000460257">
    <property type="component" value="Unassembled WGS sequence"/>
</dbReference>
<comment type="similarity">
    <text evidence="3 7">Belongs to the peptidase S26 family.</text>
</comment>
<keyword evidence="5 7" id="KW-0378">Hydrolase</keyword>
<evidence type="ECO:0000259" key="8">
    <source>
        <dbReference type="Pfam" id="PF10502"/>
    </source>
</evidence>
<evidence type="ECO:0000313" key="10">
    <source>
        <dbReference type="Proteomes" id="UP000460257"/>
    </source>
</evidence>
<accession>A0A6N7IWD5</accession>
<feature type="active site" evidence="6">
    <location>
        <position position="112"/>
    </location>
</feature>
<dbReference type="InterPro" id="IPR019757">
    <property type="entry name" value="Pept_S26A_signal_pept_1_Lys-AS"/>
</dbReference>
<organism evidence="9 10">
    <name type="scientific">Candidatus Weimeria bifida</name>
    <dbReference type="NCBI Taxonomy" id="2599074"/>
    <lineage>
        <taxon>Bacteria</taxon>
        <taxon>Bacillati</taxon>
        <taxon>Bacillota</taxon>
        <taxon>Clostridia</taxon>
        <taxon>Lachnospirales</taxon>
        <taxon>Lachnospiraceae</taxon>
        <taxon>Candidatus Weimeria</taxon>
    </lineage>
</organism>
<keyword evidence="7" id="KW-0472">Membrane</keyword>
<keyword evidence="7" id="KW-1133">Transmembrane helix</keyword>
<dbReference type="InterPro" id="IPR036286">
    <property type="entry name" value="LexA/Signal_pep-like_sf"/>
</dbReference>